<accession>A0A3E1NCD5</accession>
<proteinExistence type="predicted"/>
<reference evidence="1 2" key="1">
    <citation type="submission" date="2018-08" db="EMBL/GenBank/DDBJ databases">
        <title>Chitinophagaceae sp. K23C18032701, a novel bacterium isolated from forest soil.</title>
        <authorList>
            <person name="Wang C."/>
        </authorList>
    </citation>
    <scope>NUCLEOTIDE SEQUENCE [LARGE SCALE GENOMIC DNA]</scope>
    <source>
        <strain evidence="1 2">K23C18032701</strain>
    </source>
</reference>
<protein>
    <submittedName>
        <fullName evidence="1">Uncharacterized protein</fullName>
    </submittedName>
</protein>
<comment type="caution">
    <text evidence="1">The sequence shown here is derived from an EMBL/GenBank/DDBJ whole genome shotgun (WGS) entry which is preliminary data.</text>
</comment>
<organism evidence="1 2">
    <name type="scientific">Deminuibacter soli</name>
    <dbReference type="NCBI Taxonomy" id="2291815"/>
    <lineage>
        <taxon>Bacteria</taxon>
        <taxon>Pseudomonadati</taxon>
        <taxon>Bacteroidota</taxon>
        <taxon>Chitinophagia</taxon>
        <taxon>Chitinophagales</taxon>
        <taxon>Chitinophagaceae</taxon>
        <taxon>Deminuibacter</taxon>
    </lineage>
</organism>
<evidence type="ECO:0000313" key="1">
    <source>
        <dbReference type="EMBL" id="RFM25646.1"/>
    </source>
</evidence>
<dbReference type="EMBL" id="QTJU01000017">
    <property type="protein sequence ID" value="RFM25646.1"/>
    <property type="molecule type" value="Genomic_DNA"/>
</dbReference>
<dbReference type="Proteomes" id="UP000261284">
    <property type="component" value="Unassembled WGS sequence"/>
</dbReference>
<keyword evidence="2" id="KW-1185">Reference proteome</keyword>
<dbReference type="AlphaFoldDB" id="A0A3E1NCD5"/>
<evidence type="ECO:0000313" key="2">
    <source>
        <dbReference type="Proteomes" id="UP000261284"/>
    </source>
</evidence>
<name>A0A3E1NCD5_9BACT</name>
<sequence>MSFVKNAEFVNYQYFSFSSLNFRKERFQEKDGHISFYATDNVDEKCSRVIESANKLYMPVVQRFLDADIALVDDIVDYSFNYGYPLIFALISYYLNNQEAAVPDLLKKAKEKKLPLVSPRLMNRIPELQKEEVKLDYVLDKLKHYFVSA</sequence>
<dbReference type="RefSeq" id="WP_116849826.1">
    <property type="nucleotide sequence ID" value="NZ_QTJU01000017.1"/>
</dbReference>
<gene>
    <name evidence="1" type="ORF">DXN05_23850</name>
</gene>